<organism evidence="2 3">
    <name type="scientific">Alkalibacterium subtropicum</name>
    <dbReference type="NCBI Taxonomy" id="753702"/>
    <lineage>
        <taxon>Bacteria</taxon>
        <taxon>Bacillati</taxon>
        <taxon>Bacillota</taxon>
        <taxon>Bacilli</taxon>
        <taxon>Lactobacillales</taxon>
        <taxon>Carnobacteriaceae</taxon>
        <taxon>Alkalibacterium</taxon>
    </lineage>
</organism>
<dbReference type="OrthoDB" id="5122730at2"/>
<protein>
    <recommendedName>
        <fullName evidence="4">DUF3307 domain-containing protein</fullName>
    </recommendedName>
</protein>
<reference evidence="3" key="1">
    <citation type="submission" date="2016-10" db="EMBL/GenBank/DDBJ databases">
        <authorList>
            <person name="Varghese N."/>
            <person name="Submissions S."/>
        </authorList>
    </citation>
    <scope>NUCLEOTIDE SEQUENCE [LARGE SCALE GENOMIC DNA]</scope>
    <source>
        <strain evidence="3">DSM 23664</strain>
    </source>
</reference>
<feature type="transmembrane region" description="Helical" evidence="1">
    <location>
        <begin position="135"/>
        <end position="155"/>
    </location>
</feature>
<name>A0A1I1JA79_9LACT</name>
<feature type="transmembrane region" description="Helical" evidence="1">
    <location>
        <begin position="57"/>
        <end position="75"/>
    </location>
</feature>
<feature type="transmembrane region" description="Helical" evidence="1">
    <location>
        <begin position="272"/>
        <end position="290"/>
    </location>
</feature>
<feature type="transmembrane region" description="Helical" evidence="1">
    <location>
        <begin position="200"/>
        <end position="226"/>
    </location>
</feature>
<keyword evidence="1" id="KW-0472">Membrane</keyword>
<proteinExistence type="predicted"/>
<feature type="transmembrane region" description="Helical" evidence="1">
    <location>
        <begin position="106"/>
        <end position="123"/>
    </location>
</feature>
<keyword evidence="1" id="KW-1133">Transmembrane helix</keyword>
<sequence>MIIETLIAHVVSYFYFQPTSTGKAKETNAVSQSLHFVWGVLFTSVILYGLNDDSDGFTLKWLVIVSGLLFGYILFENKIKHPLNFFFTSNLSSEHSLHMFYVKNRSIVQFVIQQMLYLLWIFILNELVTVSDDPWILVGIGLLFLLIFMVSLYALTRKESRSHYPWNRLLKHASTYIVLSAVTLILLQILLQGLELLQLATFPVGAFVTQSPYRMLIALNFVLLLLMKPTNQVIRAVSSKYDPKKDTALTSQAEQDSGFKGAGAMIGNLERLLILLSFFFGSLLSVVAILSIKAFARYKLIAEDPYFSEYFVIGTMLSVLITFACYALLVLLLL</sequence>
<feature type="transmembrane region" description="Helical" evidence="1">
    <location>
        <begin position="33"/>
        <end position="51"/>
    </location>
</feature>
<feature type="transmembrane region" description="Helical" evidence="1">
    <location>
        <begin position="310"/>
        <end position="333"/>
    </location>
</feature>
<gene>
    <name evidence="2" type="ORF">SAMN04488102_10743</name>
</gene>
<keyword evidence="1" id="KW-0812">Transmembrane</keyword>
<evidence type="ECO:0000256" key="1">
    <source>
        <dbReference type="SAM" id="Phobius"/>
    </source>
</evidence>
<dbReference type="STRING" id="753702.SAMN04488102_10743"/>
<dbReference type="Proteomes" id="UP000199612">
    <property type="component" value="Unassembled WGS sequence"/>
</dbReference>
<dbReference type="AlphaFoldDB" id="A0A1I1JA79"/>
<dbReference type="EMBL" id="FOLT01000007">
    <property type="protein sequence ID" value="SFC45366.1"/>
    <property type="molecule type" value="Genomic_DNA"/>
</dbReference>
<evidence type="ECO:0008006" key="4">
    <source>
        <dbReference type="Google" id="ProtNLM"/>
    </source>
</evidence>
<accession>A0A1I1JA79</accession>
<dbReference type="RefSeq" id="WP_091530299.1">
    <property type="nucleotide sequence ID" value="NZ_FOLT01000007.1"/>
</dbReference>
<keyword evidence="3" id="KW-1185">Reference proteome</keyword>
<feature type="transmembrane region" description="Helical" evidence="1">
    <location>
        <begin position="176"/>
        <end position="194"/>
    </location>
</feature>
<evidence type="ECO:0000313" key="3">
    <source>
        <dbReference type="Proteomes" id="UP000199612"/>
    </source>
</evidence>
<evidence type="ECO:0000313" key="2">
    <source>
        <dbReference type="EMBL" id="SFC45366.1"/>
    </source>
</evidence>